<dbReference type="EMBL" id="MU002100">
    <property type="protein sequence ID" value="KAF2789997.1"/>
    <property type="molecule type" value="Genomic_DNA"/>
</dbReference>
<evidence type="ECO:0000259" key="2">
    <source>
        <dbReference type="PROSITE" id="PS50089"/>
    </source>
</evidence>
<evidence type="ECO:0000256" key="1">
    <source>
        <dbReference type="PROSITE-ProRule" id="PRU00175"/>
    </source>
</evidence>
<sequence>PEDICPICCIEFAGSSAEDLVIEFCRGGHPFHAECLENWVNGSAMPNVSTCPVDREEICYDKGEVASGRWLR</sequence>
<name>A0A6A6X249_9PLEO</name>
<reference evidence="3" key="1">
    <citation type="journal article" date="2020" name="Stud. Mycol.">
        <title>101 Dothideomycetes genomes: a test case for predicting lifestyles and emergence of pathogens.</title>
        <authorList>
            <person name="Haridas S."/>
            <person name="Albert R."/>
            <person name="Binder M."/>
            <person name="Bloem J."/>
            <person name="Labutti K."/>
            <person name="Salamov A."/>
            <person name="Andreopoulos B."/>
            <person name="Baker S."/>
            <person name="Barry K."/>
            <person name="Bills G."/>
            <person name="Bluhm B."/>
            <person name="Cannon C."/>
            <person name="Castanera R."/>
            <person name="Culley D."/>
            <person name="Daum C."/>
            <person name="Ezra D."/>
            <person name="Gonzalez J."/>
            <person name="Henrissat B."/>
            <person name="Kuo A."/>
            <person name="Liang C."/>
            <person name="Lipzen A."/>
            <person name="Lutzoni F."/>
            <person name="Magnuson J."/>
            <person name="Mondo S."/>
            <person name="Nolan M."/>
            <person name="Ohm R."/>
            <person name="Pangilinan J."/>
            <person name="Park H.-J."/>
            <person name="Ramirez L."/>
            <person name="Alfaro M."/>
            <person name="Sun H."/>
            <person name="Tritt A."/>
            <person name="Yoshinaga Y."/>
            <person name="Zwiers L.-H."/>
            <person name="Turgeon B."/>
            <person name="Goodwin S."/>
            <person name="Spatafora J."/>
            <person name="Crous P."/>
            <person name="Grigoriev I."/>
        </authorList>
    </citation>
    <scope>NUCLEOTIDE SEQUENCE</scope>
    <source>
        <strain evidence="3">CBS 109.77</strain>
    </source>
</reference>
<feature type="domain" description="RING-type" evidence="2">
    <location>
        <begin position="5"/>
        <end position="55"/>
    </location>
</feature>
<keyword evidence="1" id="KW-0863">Zinc-finger</keyword>
<dbReference type="PROSITE" id="PS50089">
    <property type="entry name" value="ZF_RING_2"/>
    <property type="match status" value="1"/>
</dbReference>
<dbReference type="AlphaFoldDB" id="A0A6A6X249"/>
<accession>A0A6A6X249</accession>
<gene>
    <name evidence="3" type="ORF">K505DRAFT_252145</name>
</gene>
<evidence type="ECO:0000313" key="4">
    <source>
        <dbReference type="Proteomes" id="UP000799757"/>
    </source>
</evidence>
<organism evidence="3 4">
    <name type="scientific">Melanomma pulvis-pyrius CBS 109.77</name>
    <dbReference type="NCBI Taxonomy" id="1314802"/>
    <lineage>
        <taxon>Eukaryota</taxon>
        <taxon>Fungi</taxon>
        <taxon>Dikarya</taxon>
        <taxon>Ascomycota</taxon>
        <taxon>Pezizomycotina</taxon>
        <taxon>Dothideomycetes</taxon>
        <taxon>Pleosporomycetidae</taxon>
        <taxon>Pleosporales</taxon>
        <taxon>Melanommataceae</taxon>
        <taxon>Melanomma</taxon>
    </lineage>
</organism>
<evidence type="ECO:0000313" key="3">
    <source>
        <dbReference type="EMBL" id="KAF2789997.1"/>
    </source>
</evidence>
<protein>
    <recommendedName>
        <fullName evidence="2">RING-type domain-containing protein</fullName>
    </recommendedName>
</protein>
<dbReference type="InterPro" id="IPR001841">
    <property type="entry name" value="Znf_RING"/>
</dbReference>
<dbReference type="InterPro" id="IPR013083">
    <property type="entry name" value="Znf_RING/FYVE/PHD"/>
</dbReference>
<dbReference type="SUPFAM" id="SSF57850">
    <property type="entry name" value="RING/U-box"/>
    <property type="match status" value="1"/>
</dbReference>
<keyword evidence="1" id="KW-0479">Metal-binding</keyword>
<dbReference type="OrthoDB" id="3677589at2759"/>
<keyword evidence="4" id="KW-1185">Reference proteome</keyword>
<dbReference type="Pfam" id="PF13639">
    <property type="entry name" value="zf-RING_2"/>
    <property type="match status" value="1"/>
</dbReference>
<feature type="non-terminal residue" evidence="3">
    <location>
        <position position="1"/>
    </location>
</feature>
<dbReference type="GO" id="GO:0008270">
    <property type="term" value="F:zinc ion binding"/>
    <property type="evidence" value="ECO:0007669"/>
    <property type="project" value="UniProtKB-KW"/>
</dbReference>
<proteinExistence type="predicted"/>
<keyword evidence="1" id="KW-0862">Zinc</keyword>
<dbReference type="Proteomes" id="UP000799757">
    <property type="component" value="Unassembled WGS sequence"/>
</dbReference>
<dbReference type="Gene3D" id="3.30.40.10">
    <property type="entry name" value="Zinc/RING finger domain, C3HC4 (zinc finger)"/>
    <property type="match status" value="1"/>
</dbReference>